<evidence type="ECO:0000256" key="4">
    <source>
        <dbReference type="SAM" id="MobiDB-lite"/>
    </source>
</evidence>
<feature type="domain" description="Ig-like" evidence="7">
    <location>
        <begin position="814"/>
        <end position="896"/>
    </location>
</feature>
<dbReference type="InterPro" id="IPR051172">
    <property type="entry name" value="Chlamydia_OmcB"/>
</dbReference>
<feature type="domain" description="DUF11" evidence="5">
    <location>
        <begin position="2105"/>
        <end position="2216"/>
    </location>
</feature>
<sequence length="3143" mass="325904">MKTTLLNWFSDCSFEVVAQNRAPKIATNFLVSFWAVLSLFSNTGAQNRYAMVVCRAFVGVIFLTLVSSFKTVAALPDLSVSTSVSNQSPTVGTDITYTVKITNINPDKATGVELTDVLPQGVTFKSLNVNGVGSATTSTTSGITSVIWNVGEVPGNTVELTMTIVATVTQRGFWYNTAEITKETEQDTDSTPNNHLILEDDQDATCFSIEEYFYEGDEYTTNLPTGFTNIVWTKKVGVSGTPTVVTSTTSGVTLLPDGNISITAITDYTEFAFTASNGRCPVNGCCAIKFTPGGFGSIGSIVWNDVDGNGIRNTGEAGFDGITVELYDATDNTLLATDTTANGGAYLFSNLMSGSYKVKFILPSGRTFVTPNAPGSNVNNDSDAGTGGFTNNIAIDVTKPTGDVGRDNLTIGAGLVSDCIIGTGTLTATNTSLCLPAAGGTVVLTATTGVSPTVPANYSVSYILTKGTTNTIQQISSTPSFTVGLPDDYKIFTLVYDANSANGNFLNLSSVIFGVTKASDLITTINTSGKCAQLDAVGIGFTVKTTLAAPFILGTTVCSGGTVTIGTPGVTNPIFQWFTSATATTPFATTSSITVSPTQTTTYFLSVVSTTGSACPSEKASVEIAVTPKPTTPSVIASIANNCAINATTVNLADAITSTVSAGGTFEWHTANSTSSPVISNPTAVVAGTYFLFEKSSNGCYSDGATVAVNINSCQCTNPPVVSLTALLPICGGITSPVQLNAILSGGATSGVWTTDGTGTFDNANSLTAKYTLSAADMTDGSIVLTFTSNDPDGAVSVCNAAVANTILTIKAKPVAPFNLKSDTLICLGSSTKLFAVSVGNTIQWYTSATSTTAIGIGSDLGFAVSPTTEGTFTYFAEATSPEGCVSDRTSISFKVKKCFTDLAVVKTVITSPDASTSPSYLLGQEIAYTIDARNIGTLNSNNVTVTDLLPQGATFVSAIPTGQYNSTTGVWNVGSLSEGSNKILLINVRLTRTGSIANTATITGTEDDPNSLANNTSTATVTVTQRADLSLVKSVSNLTPNVGDTLTYTLTVNNAGPNVATNVEIKDIIPTGLTFISSTNTTHTSGVITGTIASIPVGSSQVFTYRARVVSTGTITSAAEVTKSDQPDPDSTPANGTSNTEDDRSSITIIATELCNLVAPVITVTNSTICLNGQTTLTATGCTGSTIVWSSGQTNVSSITVSPTSTRTYTASCQTTTCQSPSSNVISITVTNIAAPSLTSSQGSICVGESSVLTATGCSGVVEWQVAGLPTGNTLTVTPSASQTFTAKCKASGCESVLASISIIVTQKPNAPEILAEKTEICPSESVTLTALNCNGSVRWNTGQTTTSILVTPLVETSYTATCTVNGCISNASSARIIRVVPIPAPTINTTGLTICPGASTTLSASGCTGIVTWYFDDRTATGANLTITPTRSTSYAVTCSTAFCTSVRSQQVVVTVENPAIPVITSATSTICLGSAVQLTATGCAGTVNWSDGQRGTIVSVSPTTTTSYTATCSIGQCTSAASLSRTITVTRTTAPVITSDKTTVCLGQSITLTATGCSGTVRWSDGTTGNPKTILPSANVTFTATCESSACISPNSNGLSLVVNTTPTINAPVTINTILAAGASANLTQLVTSSTPTGTSLVFRATNSPLSTAVLTPTTVGAGTYFAFYQSVEGCYSAGVRIIVYDGSNAQNADVALQIDADRTTAKLDENINFLISVTNNGPDVARNIVITNPLPAGLTFVSSSSGLTISGGRFVINLDSLERGQVRTFAYVAKMNVRTSVVNPASVTSFKDSNLTNNNGSVTIIGENADLSLVKSVSNLTPTVGDTLTYTLTVSNAGPNVATNVEIKDIIPTGVTFISSTNTTHTSGVITGTIASIPVGSSQVFTYRARVVSTGTITSAAEVTKSDQPDPDSTPANGTSNTEDDRSSVTIVASELCNLTAPVITSDKTTVCLGQAITLNATGCVGTIRWSDGSTGSNKVILPSANVAFTATCERGVCVSPTSNGLSFVVNTTSTIAAPVVINASIATGTTANLTQLVTSSTPTGTILVFRTTNSPISNVVLTPTNVSVGTYFAFYQSADGCFSAGARIIVDNGSTSLEADVAIKIEADRTTAKLDENINFLISVTNNGPNTARNLVITNPLPAGLTFVSSSTGLTISGGQILINLDSLERGQVKTFAYVAKMKVTTTVVNPASVTSFRDSNLTNNNSSVTINGENTGVECKIGLAMSVADTSIVRPGVYNVVYRLIAKNFCSDTLKNISLTTNLASTFKSPVALTFIQRPALGTGSKLVLNNGFGLLDSNLVNTVSSIMLPNAIDTITYIVQISTQGNTGPYNSQALITGKRPNNEVLTAKSSSGTDVNAIPSITRVPLGPPSTRIGLAKELVTSGLRRDGNIWTVPYRIRVVNMGAFNIKELKVQDDLNTVFISKGAVLVGNPIVTTTKAGLTINPNYTGLGLNTDLLIASTSTLATADTAIINLTIRVNVTAATDSVFNNLALGIGLGTNNISYTDISTTGVNPDANRDLDPSNDGTATSVTLGKTLLDCKIGLAMSVADTSIVSSGVYNVRYRLIAKNFCSDTLKNINLATNLANTFKSPVTFTFIQRPALGVGSKLVLNNGFGLLDSNLVNKATSLMLPNAVDTITYVVQVVTGGNTGPYNSQALITGTRPNTEVLTAKSSDGTNVNAIPSITRVPLVPPSTIIGLAKELVSTGLKRDSANVWTVPYRIRVVNMGAFDIKKLSVKDSLDGVFTFKGAVLIGNPIVTSTKVGITINPNYTGKGTNTNLLVDSLSTLLRGDSAIINLTVRVNVAAATDSVFNNVAVGIGLGIDNKLYTDVSTNGVSPDVNKDANPNNDNVATPVILKKENGLNSQASIGLALAAVTDTVAQSDGSYNVTLTLVAKNYGSVLLNKVTLSNDLETTIGKQVGSWTILGRPTLVRGVNAVLNTTFNGRRDTVLTMAENTALAVGDSIVITYVVNVTKPLIDTLFTFAHAKAVSVESTPVDVTDLSVNGANPDPNKDDKPLESSPTPMVFPKKITVISIPHGFSPNGDGINDTFVIDGVNPDERANLEVYNRWGSLVYASTDYKNDWNGMPNTGLRIIEVGDGLPSGTYFYVVTVYKRVSGDKVALPVNVEPVRYMTISR</sequence>
<feature type="domain" description="SD-repeat containing protein B" evidence="6">
    <location>
        <begin position="297"/>
        <end position="398"/>
    </location>
</feature>
<feature type="domain" description="DUF11" evidence="5">
    <location>
        <begin position="902"/>
        <end position="1022"/>
    </location>
</feature>
<dbReference type="PANTHER" id="PTHR34819">
    <property type="entry name" value="LARGE CYSTEINE-RICH PERIPLASMIC PROTEIN OMCB"/>
    <property type="match status" value="1"/>
</dbReference>
<keyword evidence="9" id="KW-1185">Reference proteome</keyword>
<dbReference type="Pfam" id="PF17210">
    <property type="entry name" value="SdrD_B"/>
    <property type="match status" value="1"/>
</dbReference>
<dbReference type="InterPro" id="IPR033764">
    <property type="entry name" value="Sdr_B"/>
</dbReference>
<evidence type="ECO:0000259" key="6">
    <source>
        <dbReference type="Pfam" id="PF17210"/>
    </source>
</evidence>
<accession>A0ABU5SA73</accession>
<dbReference type="Pfam" id="PF19081">
    <property type="entry name" value="Ig_7"/>
    <property type="match status" value="2"/>
</dbReference>
<feature type="domain" description="DUF11" evidence="5">
    <location>
        <begin position="1029"/>
        <end position="1138"/>
    </location>
</feature>
<evidence type="ECO:0000313" key="9">
    <source>
        <dbReference type="Proteomes" id="UP001303899"/>
    </source>
</evidence>
<comment type="caution">
    <text evidence="8">The sequence shown here is derived from an EMBL/GenBank/DDBJ whole genome shotgun (WGS) entry which is preliminary data.</text>
</comment>
<dbReference type="InterPro" id="IPR044023">
    <property type="entry name" value="Ig_7"/>
</dbReference>
<dbReference type="EMBL" id="JAYGIL010000034">
    <property type="protein sequence ID" value="MEA5405354.1"/>
    <property type="molecule type" value="Genomic_DNA"/>
</dbReference>
<dbReference type="InterPro" id="IPR026341">
    <property type="entry name" value="T9SS_type_B"/>
</dbReference>
<dbReference type="InterPro" id="IPR047589">
    <property type="entry name" value="DUF11_rpt"/>
</dbReference>
<feature type="domain" description="DUF11" evidence="5">
    <location>
        <begin position="1697"/>
        <end position="1808"/>
    </location>
</feature>
<reference evidence="8 9" key="1">
    <citation type="submission" date="2023-12" db="EMBL/GenBank/DDBJ databases">
        <title>Novel species of the genus Arcicella isolated from rivers.</title>
        <authorList>
            <person name="Lu H."/>
        </authorList>
    </citation>
    <scope>NUCLEOTIDE SEQUENCE [LARGE SCALE GENOMIC DNA]</scope>
    <source>
        <strain evidence="8 9">DC2W</strain>
    </source>
</reference>
<dbReference type="Gene3D" id="2.60.40.3080">
    <property type="match status" value="2"/>
</dbReference>
<comment type="subcellular location">
    <subcellularLocation>
        <location evidence="1">Secreted</location>
    </subcellularLocation>
</comment>
<protein>
    <submittedName>
        <fullName evidence="8">SdrD B-like domain-containing protein</fullName>
    </submittedName>
</protein>
<dbReference type="InterPro" id="IPR001434">
    <property type="entry name" value="OmcB-like_DUF11"/>
</dbReference>
<keyword evidence="3" id="KW-0732">Signal</keyword>
<dbReference type="PANTHER" id="PTHR34819:SF3">
    <property type="entry name" value="CELL SURFACE PROTEIN"/>
    <property type="match status" value="1"/>
</dbReference>
<feature type="region of interest" description="Disordered" evidence="4">
    <location>
        <begin position="1904"/>
        <end position="1930"/>
    </location>
</feature>
<dbReference type="Proteomes" id="UP001303899">
    <property type="component" value="Unassembled WGS sequence"/>
</dbReference>
<evidence type="ECO:0000259" key="7">
    <source>
        <dbReference type="Pfam" id="PF19081"/>
    </source>
</evidence>
<dbReference type="Pfam" id="PF01345">
    <property type="entry name" value="DUF11"/>
    <property type="match status" value="6"/>
</dbReference>
<evidence type="ECO:0000256" key="2">
    <source>
        <dbReference type="ARBA" id="ARBA00022525"/>
    </source>
</evidence>
<feature type="domain" description="DUF11" evidence="5">
    <location>
        <begin position="77"/>
        <end position="194"/>
    </location>
</feature>
<dbReference type="Gene3D" id="2.60.40.10">
    <property type="entry name" value="Immunoglobulins"/>
    <property type="match status" value="2"/>
</dbReference>
<name>A0ABU5SA73_9BACT</name>
<organism evidence="8 9">
    <name type="scientific">Arcicella gelida</name>
    <dbReference type="NCBI Taxonomy" id="2984195"/>
    <lineage>
        <taxon>Bacteria</taxon>
        <taxon>Pseudomonadati</taxon>
        <taxon>Bacteroidota</taxon>
        <taxon>Cytophagia</taxon>
        <taxon>Cytophagales</taxon>
        <taxon>Flectobacillaceae</taxon>
        <taxon>Arcicella</taxon>
    </lineage>
</organism>
<proteinExistence type="predicted"/>
<feature type="domain" description="Ig-like" evidence="7">
    <location>
        <begin position="549"/>
        <end position="628"/>
    </location>
</feature>
<dbReference type="NCBIfam" id="TIGR04131">
    <property type="entry name" value="Bac_Flav_CTERM"/>
    <property type="match status" value="1"/>
</dbReference>
<feature type="domain" description="DUF11" evidence="5">
    <location>
        <begin position="1814"/>
        <end position="1923"/>
    </location>
</feature>
<keyword evidence="2" id="KW-0964">Secreted</keyword>
<feature type="region of interest" description="Disordered" evidence="4">
    <location>
        <begin position="1119"/>
        <end position="1144"/>
    </location>
</feature>
<dbReference type="NCBIfam" id="TIGR01451">
    <property type="entry name" value="B_ant_repeat"/>
    <property type="match status" value="6"/>
</dbReference>
<dbReference type="Pfam" id="PF13585">
    <property type="entry name" value="CHU_C"/>
    <property type="match status" value="1"/>
</dbReference>
<dbReference type="SUPFAM" id="SSF117074">
    <property type="entry name" value="Hypothetical protein PA1324"/>
    <property type="match status" value="1"/>
</dbReference>
<feature type="region of interest" description="Disordered" evidence="4">
    <location>
        <begin position="3006"/>
        <end position="3028"/>
    </location>
</feature>
<evidence type="ECO:0000256" key="1">
    <source>
        <dbReference type="ARBA" id="ARBA00004613"/>
    </source>
</evidence>
<evidence type="ECO:0000259" key="5">
    <source>
        <dbReference type="Pfam" id="PF01345"/>
    </source>
</evidence>
<gene>
    <name evidence="8" type="ORF">VB776_20620</name>
</gene>
<evidence type="ECO:0000313" key="8">
    <source>
        <dbReference type="EMBL" id="MEA5405354.1"/>
    </source>
</evidence>
<dbReference type="RefSeq" id="WP_323698765.1">
    <property type="nucleotide sequence ID" value="NZ_JAYGIL010000034.1"/>
</dbReference>
<dbReference type="InterPro" id="IPR013783">
    <property type="entry name" value="Ig-like_fold"/>
</dbReference>
<evidence type="ECO:0000256" key="3">
    <source>
        <dbReference type="ARBA" id="ARBA00022729"/>
    </source>
</evidence>